<keyword evidence="10 17" id="KW-0869">Chloride channel</keyword>
<evidence type="ECO:0000256" key="16">
    <source>
        <dbReference type="ARBA" id="ARBA00047042"/>
    </source>
</evidence>
<keyword evidence="5 17" id="KW-0812">Transmembrane</keyword>
<organism evidence="19 20">
    <name type="scientific">Dissostichus mawsoni</name>
    <name type="common">Antarctic cod</name>
    <dbReference type="NCBI Taxonomy" id="36200"/>
    <lineage>
        <taxon>Eukaryota</taxon>
        <taxon>Metazoa</taxon>
        <taxon>Chordata</taxon>
        <taxon>Craniata</taxon>
        <taxon>Vertebrata</taxon>
        <taxon>Euteleostomi</taxon>
        <taxon>Actinopterygii</taxon>
        <taxon>Neopterygii</taxon>
        <taxon>Teleostei</taxon>
        <taxon>Neoteleostei</taxon>
        <taxon>Acanthomorphata</taxon>
        <taxon>Eupercaria</taxon>
        <taxon>Perciformes</taxon>
        <taxon>Notothenioidei</taxon>
        <taxon>Nototheniidae</taxon>
        <taxon>Dissostichus</taxon>
    </lineage>
</organism>
<dbReference type="PANTHER" id="PTHR12424:SF5">
    <property type="entry name" value="PROTEIN TWEETY HOMOLOG 1"/>
    <property type="match status" value="1"/>
</dbReference>
<evidence type="ECO:0000256" key="13">
    <source>
        <dbReference type="ARBA" id="ARBA00023303"/>
    </source>
</evidence>
<dbReference type="GO" id="GO:0005886">
    <property type="term" value="C:plasma membrane"/>
    <property type="evidence" value="ECO:0007669"/>
    <property type="project" value="UniProtKB-SubCell"/>
</dbReference>
<evidence type="ECO:0000256" key="4">
    <source>
        <dbReference type="ARBA" id="ARBA00022475"/>
    </source>
</evidence>
<evidence type="ECO:0000256" key="12">
    <source>
        <dbReference type="ARBA" id="ARBA00023214"/>
    </source>
</evidence>
<evidence type="ECO:0000256" key="2">
    <source>
        <dbReference type="ARBA" id="ARBA00009849"/>
    </source>
</evidence>
<keyword evidence="12 17" id="KW-0868">Chloride</keyword>
<evidence type="ECO:0000256" key="17">
    <source>
        <dbReference type="RuleBase" id="RU361114"/>
    </source>
</evidence>
<evidence type="ECO:0000256" key="6">
    <source>
        <dbReference type="ARBA" id="ARBA00022989"/>
    </source>
</evidence>
<gene>
    <name evidence="19" type="ORF">F7725_018379</name>
</gene>
<keyword evidence="8 17" id="KW-0472">Membrane</keyword>
<evidence type="ECO:0000256" key="9">
    <source>
        <dbReference type="ARBA" id="ARBA00023157"/>
    </source>
</evidence>
<evidence type="ECO:0000256" key="8">
    <source>
        <dbReference type="ARBA" id="ARBA00023136"/>
    </source>
</evidence>
<keyword evidence="13 17" id="KW-0407">Ion channel</keyword>
<keyword evidence="7 17" id="KW-0406">Ion transport</keyword>
<comment type="caution">
    <text evidence="17">Lacks conserved residue(s) required for the propagation of feature annotation.</text>
</comment>
<evidence type="ECO:0000256" key="14">
    <source>
        <dbReference type="ARBA" id="ARBA00024167"/>
    </source>
</evidence>
<dbReference type="OrthoDB" id="187568at2759"/>
<dbReference type="Proteomes" id="UP000518266">
    <property type="component" value="Unassembled WGS sequence"/>
</dbReference>
<keyword evidence="6 17" id="KW-1133">Transmembrane helix</keyword>
<sequence>MAAMATVPSYTPSLWVRMCHALPRLDLTMQMKDNIFVPDSWEYQQTLLVLSSLSAIALVISLLVVLSFLIHYCCCHRGDRSEGSEEEEEDEDGSTGHGYSGKKGGASAVSRGWRWLRVAIGIGFYGNSEANDGMYQLTSSLLTANYTLASIDLLLQTQFLGCSCLSPAP</sequence>
<dbReference type="AlphaFoldDB" id="A0A7J5XRE9"/>
<evidence type="ECO:0000256" key="5">
    <source>
        <dbReference type="ARBA" id="ARBA00022692"/>
    </source>
</evidence>
<protein>
    <recommendedName>
        <fullName evidence="17">Protein tweety homolog</fullName>
    </recommendedName>
</protein>
<comment type="caution">
    <text evidence="19">The sequence shown here is derived from an EMBL/GenBank/DDBJ whole genome shotgun (WGS) entry which is preliminary data.</text>
</comment>
<reference evidence="19 20" key="1">
    <citation type="submission" date="2020-03" db="EMBL/GenBank/DDBJ databases">
        <title>Dissostichus mawsoni Genome sequencing and assembly.</title>
        <authorList>
            <person name="Park H."/>
        </authorList>
    </citation>
    <scope>NUCLEOTIDE SEQUENCE [LARGE SCALE GENOMIC DNA]</scope>
    <source>
        <strain evidence="19">DM0001</strain>
        <tissue evidence="19">Muscle</tissue>
    </source>
</reference>
<comment type="catalytic activity">
    <reaction evidence="14">
        <text>chloride(in) = chloride(out)</text>
        <dbReference type="Rhea" id="RHEA:29823"/>
        <dbReference type="ChEBI" id="CHEBI:17996"/>
    </reaction>
</comment>
<feature type="transmembrane region" description="Helical" evidence="17">
    <location>
        <begin position="45"/>
        <end position="70"/>
    </location>
</feature>
<evidence type="ECO:0000256" key="11">
    <source>
        <dbReference type="ARBA" id="ARBA00023180"/>
    </source>
</evidence>
<dbReference type="EMBL" id="JAAKFY010000021">
    <property type="protein sequence ID" value="KAF3839662.1"/>
    <property type="molecule type" value="Genomic_DNA"/>
</dbReference>
<evidence type="ECO:0000256" key="18">
    <source>
        <dbReference type="SAM" id="MobiDB-lite"/>
    </source>
</evidence>
<keyword evidence="9" id="KW-1015">Disulfide bond</keyword>
<comment type="function">
    <text evidence="17">Probable chloride channel.</text>
</comment>
<evidence type="ECO:0000256" key="15">
    <source>
        <dbReference type="ARBA" id="ARBA00044642"/>
    </source>
</evidence>
<name>A0A7J5XRE9_DISMA</name>
<keyword evidence="20" id="KW-1185">Reference proteome</keyword>
<comment type="similarity">
    <text evidence="2 17">Belongs to the tweety family.</text>
</comment>
<feature type="region of interest" description="Disordered" evidence="18">
    <location>
        <begin position="79"/>
        <end position="107"/>
    </location>
</feature>
<evidence type="ECO:0000313" key="20">
    <source>
        <dbReference type="Proteomes" id="UP000518266"/>
    </source>
</evidence>
<keyword evidence="11" id="KW-0325">Glycoprotein</keyword>
<dbReference type="GO" id="GO:0072320">
    <property type="term" value="F:volume-sensitive chloride channel activity"/>
    <property type="evidence" value="ECO:0007669"/>
    <property type="project" value="TreeGrafter"/>
</dbReference>
<keyword evidence="3 17" id="KW-0813">Transport</keyword>
<evidence type="ECO:0000256" key="10">
    <source>
        <dbReference type="ARBA" id="ARBA00023173"/>
    </source>
</evidence>
<evidence type="ECO:0000256" key="7">
    <source>
        <dbReference type="ARBA" id="ARBA00023065"/>
    </source>
</evidence>
<proteinExistence type="inferred from homology"/>
<dbReference type="GO" id="GO:0034707">
    <property type="term" value="C:chloride channel complex"/>
    <property type="evidence" value="ECO:0007669"/>
    <property type="project" value="UniProtKB-UniRule"/>
</dbReference>
<feature type="compositionally biased region" description="Gly residues" evidence="18">
    <location>
        <begin position="95"/>
        <end position="104"/>
    </location>
</feature>
<evidence type="ECO:0000313" key="19">
    <source>
        <dbReference type="EMBL" id="KAF3839662.1"/>
    </source>
</evidence>
<dbReference type="GO" id="GO:0005229">
    <property type="term" value="F:intracellularly calcium-gated chloride channel activity"/>
    <property type="evidence" value="ECO:0007669"/>
    <property type="project" value="TreeGrafter"/>
</dbReference>
<dbReference type="PANTHER" id="PTHR12424">
    <property type="entry name" value="TWEETY-RELATED"/>
    <property type="match status" value="1"/>
</dbReference>
<comment type="subcellular location">
    <subcellularLocation>
        <location evidence="1">Cell membrane</location>
        <topology evidence="1">Multi-pass membrane protein</topology>
    </subcellularLocation>
</comment>
<keyword evidence="4" id="KW-1003">Cell membrane</keyword>
<dbReference type="GO" id="GO:0030868">
    <property type="term" value="C:smooth endoplasmic reticulum membrane"/>
    <property type="evidence" value="ECO:0007669"/>
    <property type="project" value="TreeGrafter"/>
</dbReference>
<dbReference type="Pfam" id="PF04906">
    <property type="entry name" value="Tweety"/>
    <property type="match status" value="1"/>
</dbReference>
<comment type="subunit">
    <text evidence="16">Homotetramer; disulfide-linked. Homodimer.</text>
</comment>
<evidence type="ECO:0000256" key="1">
    <source>
        <dbReference type="ARBA" id="ARBA00004651"/>
    </source>
</evidence>
<evidence type="ECO:0000256" key="3">
    <source>
        <dbReference type="ARBA" id="ARBA00022448"/>
    </source>
</evidence>
<comment type="catalytic activity">
    <reaction evidence="15">
        <text>L-glutamate(out) = L-glutamate(in)</text>
        <dbReference type="Rhea" id="RHEA:66336"/>
        <dbReference type="ChEBI" id="CHEBI:29985"/>
    </reaction>
    <physiologicalReaction direction="right-to-left" evidence="15">
        <dbReference type="Rhea" id="RHEA:66338"/>
    </physiologicalReaction>
</comment>
<feature type="compositionally biased region" description="Acidic residues" evidence="18">
    <location>
        <begin position="84"/>
        <end position="93"/>
    </location>
</feature>
<accession>A0A7J5XRE9</accession>
<dbReference type="InterPro" id="IPR006990">
    <property type="entry name" value="Tweety"/>
</dbReference>